<evidence type="ECO:0000256" key="1">
    <source>
        <dbReference type="ARBA" id="ARBA00023015"/>
    </source>
</evidence>
<dbReference type="SUPFAM" id="SSF46785">
    <property type="entry name" value="Winged helix' DNA-binding domain"/>
    <property type="match status" value="1"/>
</dbReference>
<dbReference type="RefSeq" id="WP_348154846.1">
    <property type="nucleotide sequence ID" value="NZ_BAABWU010000004.1"/>
</dbReference>
<dbReference type="InterPro" id="IPR000524">
    <property type="entry name" value="Tscrpt_reg_HTH_GntR"/>
</dbReference>
<feature type="domain" description="HTH gntR-type" evidence="4">
    <location>
        <begin position="12"/>
        <end position="79"/>
    </location>
</feature>
<keyword evidence="2" id="KW-0238">DNA-binding</keyword>
<dbReference type="SUPFAM" id="SSF48008">
    <property type="entry name" value="GntR ligand-binding domain-like"/>
    <property type="match status" value="1"/>
</dbReference>
<protein>
    <submittedName>
        <fullName evidence="5">GntR family transcriptional regulator</fullName>
    </submittedName>
</protein>
<evidence type="ECO:0000256" key="2">
    <source>
        <dbReference type="ARBA" id="ARBA00023125"/>
    </source>
</evidence>
<dbReference type="EMBL" id="BAABWU010000004">
    <property type="protein sequence ID" value="GAA6195971.1"/>
    <property type="molecule type" value="Genomic_DNA"/>
</dbReference>
<comment type="caution">
    <text evidence="5">The sequence shown here is derived from an EMBL/GenBank/DDBJ whole genome shotgun (WGS) entry which is preliminary data.</text>
</comment>
<dbReference type="Proteomes" id="UP001441944">
    <property type="component" value="Unassembled WGS sequence"/>
</dbReference>
<dbReference type="SMART" id="SM00345">
    <property type="entry name" value="HTH_GNTR"/>
    <property type="match status" value="1"/>
</dbReference>
<dbReference type="Pfam" id="PF07729">
    <property type="entry name" value="FCD"/>
    <property type="match status" value="1"/>
</dbReference>
<dbReference type="InterPro" id="IPR036390">
    <property type="entry name" value="WH_DNA-bd_sf"/>
</dbReference>
<dbReference type="PANTHER" id="PTHR43537">
    <property type="entry name" value="TRANSCRIPTIONAL REGULATOR, GNTR FAMILY"/>
    <property type="match status" value="1"/>
</dbReference>
<dbReference type="CDD" id="cd07377">
    <property type="entry name" value="WHTH_GntR"/>
    <property type="match status" value="1"/>
</dbReference>
<keyword evidence="1" id="KW-0805">Transcription regulation</keyword>
<keyword evidence="3" id="KW-0804">Transcription</keyword>
<proteinExistence type="predicted"/>
<organism evidence="5 6">
    <name type="scientific">Pseudophaeobacter arcticus</name>
    <dbReference type="NCBI Taxonomy" id="385492"/>
    <lineage>
        <taxon>Bacteria</taxon>
        <taxon>Pseudomonadati</taxon>
        <taxon>Pseudomonadota</taxon>
        <taxon>Alphaproteobacteria</taxon>
        <taxon>Rhodobacterales</taxon>
        <taxon>Paracoccaceae</taxon>
        <taxon>Pseudophaeobacter</taxon>
    </lineage>
</organism>
<dbReference type="InterPro" id="IPR008920">
    <property type="entry name" value="TF_FadR/GntR_C"/>
</dbReference>
<keyword evidence="6" id="KW-1185">Reference proteome</keyword>
<dbReference type="SMART" id="SM00895">
    <property type="entry name" value="FCD"/>
    <property type="match status" value="1"/>
</dbReference>
<dbReference type="Gene3D" id="1.10.10.10">
    <property type="entry name" value="Winged helix-like DNA-binding domain superfamily/Winged helix DNA-binding domain"/>
    <property type="match status" value="1"/>
</dbReference>
<evidence type="ECO:0000313" key="5">
    <source>
        <dbReference type="EMBL" id="GAA6195971.1"/>
    </source>
</evidence>
<sequence>MKLNSVDISKTASASSIVFEALRKAIIEGDVKEGEPLRQDEIARLFNTSRIPVREAISRLEEQGLVKTQRYKGAVVSGLSATEAEEIFDFRALIEPEVIRRAVPLMSAETLETARASWAAFSASADPMSWGDLNRDFHSTLYRASGLQYHLDVIDNAMDRIDRYLRAQLVMSNGMERANQEHIAIWEACLTGNASQAAELTRLHISGARESLIQNINSLR</sequence>
<evidence type="ECO:0000259" key="4">
    <source>
        <dbReference type="PROSITE" id="PS50949"/>
    </source>
</evidence>
<name>A0ABQ0AJC2_9RHOB</name>
<evidence type="ECO:0000256" key="3">
    <source>
        <dbReference type="ARBA" id="ARBA00023163"/>
    </source>
</evidence>
<dbReference type="InterPro" id="IPR011711">
    <property type="entry name" value="GntR_C"/>
</dbReference>
<reference evidence="5 6" key="1">
    <citation type="submission" date="2024-04" db="EMBL/GenBank/DDBJ databases">
        <title>Draft genome sequence of Pseudophaeobacter arcticus NBRC 116598.</title>
        <authorList>
            <person name="Miyakawa T."/>
            <person name="Kusuya Y."/>
            <person name="Miura T."/>
        </authorList>
    </citation>
    <scope>NUCLEOTIDE SEQUENCE [LARGE SCALE GENOMIC DNA]</scope>
    <source>
        <strain evidence="5 6">SU-CL00105</strain>
    </source>
</reference>
<dbReference type="Gene3D" id="1.20.120.530">
    <property type="entry name" value="GntR ligand-binding domain-like"/>
    <property type="match status" value="1"/>
</dbReference>
<evidence type="ECO:0000313" key="6">
    <source>
        <dbReference type="Proteomes" id="UP001441944"/>
    </source>
</evidence>
<dbReference type="PROSITE" id="PS50949">
    <property type="entry name" value="HTH_GNTR"/>
    <property type="match status" value="1"/>
</dbReference>
<dbReference type="Pfam" id="PF00392">
    <property type="entry name" value="GntR"/>
    <property type="match status" value="1"/>
</dbReference>
<dbReference type="PANTHER" id="PTHR43537:SF41">
    <property type="entry name" value="TRANSCRIPTIONAL REGULATORY PROTEIN"/>
    <property type="match status" value="1"/>
</dbReference>
<dbReference type="InterPro" id="IPR036388">
    <property type="entry name" value="WH-like_DNA-bd_sf"/>
</dbReference>
<accession>A0ABQ0AJC2</accession>
<gene>
    <name evidence="5" type="ORF">NBRC116598_14150</name>
</gene>